<evidence type="ECO:0000313" key="2">
    <source>
        <dbReference type="EMBL" id="RAQ97514.1"/>
    </source>
</evidence>
<dbReference type="InterPro" id="IPR008969">
    <property type="entry name" value="CarboxyPept-like_regulatory"/>
</dbReference>
<dbReference type="Gene3D" id="2.60.40.1120">
    <property type="entry name" value="Carboxypeptidase-like, regulatory domain"/>
    <property type="match status" value="1"/>
</dbReference>
<dbReference type="RefSeq" id="WP_112431946.1">
    <property type="nucleotide sequence ID" value="NZ_MCIF01000002.1"/>
</dbReference>
<name>A0A328VQL0_9CHLR</name>
<reference evidence="2 3" key="1">
    <citation type="submission" date="2016-08" db="EMBL/GenBank/DDBJ databases">
        <title>Analysis of Carbohydrate Active Enzymes in Thermogemmatispora T81 Reveals Carbohydrate Degradation Ability.</title>
        <authorList>
            <person name="Tomazini A."/>
            <person name="Lal S."/>
            <person name="Stott M."/>
            <person name="Henrissat B."/>
            <person name="Polikarpov I."/>
            <person name="Sparling R."/>
            <person name="Levin D.B."/>
        </authorList>
    </citation>
    <scope>NUCLEOTIDE SEQUENCE [LARGE SCALE GENOMIC DNA]</scope>
    <source>
        <strain evidence="2 3">T81</strain>
    </source>
</reference>
<evidence type="ECO:0000259" key="1">
    <source>
        <dbReference type="Pfam" id="PF14065"/>
    </source>
</evidence>
<dbReference type="Pfam" id="PF14065">
    <property type="entry name" value="Pvc16_N"/>
    <property type="match status" value="1"/>
</dbReference>
<gene>
    <name evidence="2" type="ORF">A4R35_18400</name>
</gene>
<evidence type="ECO:0000313" key="3">
    <source>
        <dbReference type="Proteomes" id="UP000248706"/>
    </source>
</evidence>
<feature type="domain" description="Pvc16 N-terminal" evidence="1">
    <location>
        <begin position="6"/>
        <end position="169"/>
    </location>
</feature>
<dbReference type="InterPro" id="IPR025351">
    <property type="entry name" value="Pvc16_N"/>
</dbReference>
<proteinExistence type="predicted"/>
<sequence length="291" mass="32494">MLLTMQHILLRLLYERGQINEREVDIIFEAPTLERIEGLWQPTISLFLYAIQENVELRQSSYQTVAANGRAERRPLPRRFDLRYMVSAISSQIEDEQQLLWRVLTTLVRHPQLPEALIPEEVRSLGIPLVAHVGREEEQPALLSLWSSLGGPPRPALAYTITVPVELAPVGEAPLVLQRTVRYRRLAPREALISESSLLLGGVVRNQQGEALAGVRVALEGRGQESITDESGRFVLNQLPPRRAVLRLTPPAGPTRRLILNYGDDPAADQPGAHGSLSYEIILETLPAPET</sequence>
<comment type="caution">
    <text evidence="2">The sequence shown here is derived from an EMBL/GenBank/DDBJ whole genome shotgun (WGS) entry which is preliminary data.</text>
</comment>
<dbReference type="EMBL" id="MCIF01000002">
    <property type="protein sequence ID" value="RAQ97514.1"/>
    <property type="molecule type" value="Genomic_DNA"/>
</dbReference>
<dbReference type="OrthoDB" id="151887at2"/>
<protein>
    <recommendedName>
        <fullName evidence="1">Pvc16 N-terminal domain-containing protein</fullName>
    </recommendedName>
</protein>
<keyword evidence="3" id="KW-1185">Reference proteome</keyword>
<accession>A0A328VQL0</accession>
<dbReference type="AlphaFoldDB" id="A0A328VQL0"/>
<organism evidence="2 3">
    <name type="scientific">Thermogemmatispora tikiterensis</name>
    <dbReference type="NCBI Taxonomy" id="1825093"/>
    <lineage>
        <taxon>Bacteria</taxon>
        <taxon>Bacillati</taxon>
        <taxon>Chloroflexota</taxon>
        <taxon>Ktedonobacteria</taxon>
        <taxon>Thermogemmatisporales</taxon>
        <taxon>Thermogemmatisporaceae</taxon>
        <taxon>Thermogemmatispora</taxon>
    </lineage>
</organism>
<dbReference type="SUPFAM" id="SSF49464">
    <property type="entry name" value="Carboxypeptidase regulatory domain-like"/>
    <property type="match status" value="1"/>
</dbReference>
<dbReference type="Proteomes" id="UP000248706">
    <property type="component" value="Unassembled WGS sequence"/>
</dbReference>